<dbReference type="EMBL" id="JAUIZM010000001">
    <property type="protein sequence ID" value="KAK1403277.1"/>
    <property type="molecule type" value="Genomic_DNA"/>
</dbReference>
<organism evidence="4 5">
    <name type="scientific">Heracleum sosnowskyi</name>
    <dbReference type="NCBI Taxonomy" id="360622"/>
    <lineage>
        <taxon>Eukaryota</taxon>
        <taxon>Viridiplantae</taxon>
        <taxon>Streptophyta</taxon>
        <taxon>Embryophyta</taxon>
        <taxon>Tracheophyta</taxon>
        <taxon>Spermatophyta</taxon>
        <taxon>Magnoliopsida</taxon>
        <taxon>eudicotyledons</taxon>
        <taxon>Gunneridae</taxon>
        <taxon>Pentapetalae</taxon>
        <taxon>asterids</taxon>
        <taxon>campanulids</taxon>
        <taxon>Apiales</taxon>
        <taxon>Apiaceae</taxon>
        <taxon>Apioideae</taxon>
        <taxon>apioid superclade</taxon>
        <taxon>Tordylieae</taxon>
        <taxon>Tordyliinae</taxon>
        <taxon>Heracleum</taxon>
    </lineage>
</organism>
<feature type="domain" description="NmrA-like" evidence="3">
    <location>
        <begin position="76"/>
        <end position="143"/>
    </location>
</feature>
<dbReference type="PANTHER" id="PTHR43349:SF34">
    <property type="entry name" value="PINORESINOL-LARICIRESINOL REDUCTASE 3-RELATED"/>
    <property type="match status" value="1"/>
</dbReference>
<dbReference type="InterPro" id="IPR008030">
    <property type="entry name" value="NmrA-like"/>
</dbReference>
<dbReference type="PANTHER" id="PTHR43349">
    <property type="entry name" value="PINORESINOL REDUCTASE-RELATED"/>
    <property type="match status" value="1"/>
</dbReference>
<keyword evidence="2" id="KW-0812">Transmembrane</keyword>
<feature type="transmembrane region" description="Helical" evidence="2">
    <location>
        <begin position="147"/>
        <end position="165"/>
    </location>
</feature>
<keyword evidence="2" id="KW-0472">Membrane</keyword>
<name>A0AAD8NBS6_9APIA</name>
<feature type="compositionally biased region" description="Acidic residues" evidence="1">
    <location>
        <begin position="196"/>
        <end position="207"/>
    </location>
</feature>
<evidence type="ECO:0000313" key="4">
    <source>
        <dbReference type="EMBL" id="KAK1403277.1"/>
    </source>
</evidence>
<comment type="caution">
    <text evidence="4">The sequence shown here is derived from an EMBL/GenBank/DDBJ whole genome shotgun (WGS) entry which is preliminary data.</text>
</comment>
<sequence length="214" mass="24058">MQVIQRIRRAMDFDLKAQRRITTALPVTRLETCEKQNSRWFFDCRSGHRKLGLLNCEGGGGQGGPTNMNKGLCVYVYVCIRKFSKSQKLQFLSNVGTTLLKGSLQDEESLLETVKIVDVVICAVSSKQALDQKLLVWVIKNLGSFKVVNLPLVVCLFSTFAYILYSDGIFQKKKKCIEIIPENAEFEQVRSLGEESLGDESLYEDDGNDKGTSE</sequence>
<evidence type="ECO:0000313" key="5">
    <source>
        <dbReference type="Proteomes" id="UP001237642"/>
    </source>
</evidence>
<evidence type="ECO:0000256" key="1">
    <source>
        <dbReference type="SAM" id="MobiDB-lite"/>
    </source>
</evidence>
<reference evidence="4" key="1">
    <citation type="submission" date="2023-02" db="EMBL/GenBank/DDBJ databases">
        <title>Genome of toxic invasive species Heracleum sosnowskyi carries increased number of genes despite the absence of recent whole-genome duplications.</title>
        <authorList>
            <person name="Schelkunov M."/>
            <person name="Shtratnikova V."/>
            <person name="Makarenko M."/>
            <person name="Klepikova A."/>
            <person name="Omelchenko D."/>
            <person name="Novikova G."/>
            <person name="Obukhova E."/>
            <person name="Bogdanov V."/>
            <person name="Penin A."/>
            <person name="Logacheva M."/>
        </authorList>
    </citation>
    <scope>NUCLEOTIDE SEQUENCE</scope>
    <source>
        <strain evidence="4">Hsosn_3</strain>
        <tissue evidence="4">Leaf</tissue>
    </source>
</reference>
<reference evidence="4" key="2">
    <citation type="submission" date="2023-05" db="EMBL/GenBank/DDBJ databases">
        <authorList>
            <person name="Schelkunov M.I."/>
        </authorList>
    </citation>
    <scope>NUCLEOTIDE SEQUENCE</scope>
    <source>
        <strain evidence="4">Hsosn_3</strain>
        <tissue evidence="4">Leaf</tissue>
    </source>
</reference>
<dbReference type="InterPro" id="IPR050608">
    <property type="entry name" value="NmrA-type/Isoflavone_red_sf"/>
</dbReference>
<proteinExistence type="predicted"/>
<evidence type="ECO:0000256" key="2">
    <source>
        <dbReference type="SAM" id="Phobius"/>
    </source>
</evidence>
<gene>
    <name evidence="4" type="ORF">POM88_002882</name>
</gene>
<feature type="region of interest" description="Disordered" evidence="1">
    <location>
        <begin position="191"/>
        <end position="214"/>
    </location>
</feature>
<dbReference type="Proteomes" id="UP001237642">
    <property type="component" value="Unassembled WGS sequence"/>
</dbReference>
<dbReference type="Pfam" id="PF05368">
    <property type="entry name" value="NmrA"/>
    <property type="match status" value="1"/>
</dbReference>
<protein>
    <recommendedName>
        <fullName evidence="3">NmrA-like domain-containing protein</fullName>
    </recommendedName>
</protein>
<keyword evidence="5" id="KW-1185">Reference proteome</keyword>
<accession>A0AAD8NBS6</accession>
<dbReference type="Gene3D" id="3.40.50.720">
    <property type="entry name" value="NAD(P)-binding Rossmann-like Domain"/>
    <property type="match status" value="1"/>
</dbReference>
<evidence type="ECO:0000259" key="3">
    <source>
        <dbReference type="Pfam" id="PF05368"/>
    </source>
</evidence>
<dbReference type="AlphaFoldDB" id="A0AAD8NBS6"/>
<keyword evidence="2" id="KW-1133">Transmembrane helix</keyword>